<dbReference type="VEuPathDB" id="VectorBase:GAUT031710"/>
<feature type="compositionally biased region" description="Low complexity" evidence="1">
    <location>
        <begin position="15"/>
        <end position="27"/>
    </location>
</feature>
<reference evidence="2" key="1">
    <citation type="submission" date="2020-05" db="UniProtKB">
        <authorList>
            <consortium name="EnsemblMetazoa"/>
        </authorList>
    </citation>
    <scope>IDENTIFICATION</scope>
    <source>
        <strain evidence="2">TTRI</strain>
    </source>
</reference>
<dbReference type="Proteomes" id="UP000078200">
    <property type="component" value="Unassembled WGS sequence"/>
</dbReference>
<sequence>MSRIYEKSISEISSQQPHQQQQQQPPLYQQQQSMLSNATTLTLGNSSLFNNNNNALANANNFIGGFSSFDSDSLPDYSEFDSESVTLDYFKERHWVHYENSEQTCLGNWREIFEILKRTATLHIGLSCRKSGANDRTDIPAFDLQSFEIPLTVEIIVDRILMLTEDAMGSYNDHNCRQTYDVDKVMYQSYLNVFLYRSYGNDEQRKVSSL</sequence>
<dbReference type="AlphaFoldDB" id="A0A1A9VB96"/>
<evidence type="ECO:0000313" key="3">
    <source>
        <dbReference type="Proteomes" id="UP000078200"/>
    </source>
</evidence>
<keyword evidence="3" id="KW-1185">Reference proteome</keyword>
<feature type="region of interest" description="Disordered" evidence="1">
    <location>
        <begin position="1"/>
        <end position="27"/>
    </location>
</feature>
<proteinExistence type="predicted"/>
<organism evidence="2 3">
    <name type="scientific">Glossina austeni</name>
    <name type="common">Savannah tsetse fly</name>
    <dbReference type="NCBI Taxonomy" id="7395"/>
    <lineage>
        <taxon>Eukaryota</taxon>
        <taxon>Metazoa</taxon>
        <taxon>Ecdysozoa</taxon>
        <taxon>Arthropoda</taxon>
        <taxon>Hexapoda</taxon>
        <taxon>Insecta</taxon>
        <taxon>Pterygota</taxon>
        <taxon>Neoptera</taxon>
        <taxon>Endopterygota</taxon>
        <taxon>Diptera</taxon>
        <taxon>Brachycera</taxon>
        <taxon>Muscomorpha</taxon>
        <taxon>Hippoboscoidea</taxon>
        <taxon>Glossinidae</taxon>
        <taxon>Glossina</taxon>
    </lineage>
</organism>
<evidence type="ECO:0000256" key="1">
    <source>
        <dbReference type="SAM" id="MobiDB-lite"/>
    </source>
</evidence>
<accession>A0A1A9VB96</accession>
<name>A0A1A9VB96_GLOAU</name>
<dbReference type="EnsemblMetazoa" id="GAUT031710-RA">
    <property type="protein sequence ID" value="GAUT031710-PA"/>
    <property type="gene ID" value="GAUT031710"/>
</dbReference>
<evidence type="ECO:0000313" key="2">
    <source>
        <dbReference type="EnsemblMetazoa" id="GAUT031710-PA"/>
    </source>
</evidence>
<protein>
    <submittedName>
        <fullName evidence="2">Uncharacterized protein</fullName>
    </submittedName>
</protein>
<dbReference type="STRING" id="7395.A0A1A9VB96"/>